<feature type="domain" description="HAMP" evidence="12">
    <location>
        <begin position="212"/>
        <end position="264"/>
    </location>
</feature>
<dbReference type="SUPFAM" id="SSF55874">
    <property type="entry name" value="ATPase domain of HSP90 chaperone/DNA topoisomerase II/histidine kinase"/>
    <property type="match status" value="1"/>
</dbReference>
<organism evidence="13 14">
    <name type="scientific">Limosilactobacillus ingluviei DSM 15946</name>
    <dbReference type="NCBI Taxonomy" id="1423760"/>
    <lineage>
        <taxon>Bacteria</taxon>
        <taxon>Bacillati</taxon>
        <taxon>Bacillota</taxon>
        <taxon>Bacilli</taxon>
        <taxon>Lactobacillales</taxon>
        <taxon>Lactobacillaceae</taxon>
        <taxon>Limosilactobacillus</taxon>
    </lineage>
</organism>
<feature type="coiled-coil region" evidence="9">
    <location>
        <begin position="245"/>
        <end position="279"/>
    </location>
</feature>
<comment type="catalytic activity">
    <reaction evidence="1">
        <text>ATP + protein L-histidine = ADP + protein N-phospho-L-histidine.</text>
        <dbReference type="EC" id="2.7.13.3"/>
    </reaction>
</comment>
<dbReference type="GO" id="GO:0009927">
    <property type="term" value="F:histidine phosphotransfer kinase activity"/>
    <property type="evidence" value="ECO:0007669"/>
    <property type="project" value="TreeGrafter"/>
</dbReference>
<dbReference type="Pfam" id="PF00512">
    <property type="entry name" value="HisKA"/>
    <property type="match status" value="1"/>
</dbReference>
<dbReference type="SUPFAM" id="SSF47384">
    <property type="entry name" value="Homodimeric domain of signal transducing histidine kinase"/>
    <property type="match status" value="1"/>
</dbReference>
<name>A0A0R1UCX6_9LACO</name>
<evidence type="ECO:0000256" key="5">
    <source>
        <dbReference type="ARBA" id="ARBA00022679"/>
    </source>
</evidence>
<gene>
    <name evidence="13" type="ORF">FC43_GL000110</name>
</gene>
<dbReference type="InterPro" id="IPR003661">
    <property type="entry name" value="HisK_dim/P_dom"/>
</dbReference>
<dbReference type="PROSITE" id="PS50109">
    <property type="entry name" value="HIS_KIN"/>
    <property type="match status" value="1"/>
</dbReference>
<evidence type="ECO:0000313" key="13">
    <source>
        <dbReference type="EMBL" id="KRL88498.1"/>
    </source>
</evidence>
<dbReference type="EMBL" id="AZFK01000076">
    <property type="protein sequence ID" value="KRL88498.1"/>
    <property type="molecule type" value="Genomic_DNA"/>
</dbReference>
<feature type="domain" description="Histidine kinase" evidence="11">
    <location>
        <begin position="279"/>
        <end position="495"/>
    </location>
</feature>
<evidence type="ECO:0000259" key="12">
    <source>
        <dbReference type="PROSITE" id="PS50885"/>
    </source>
</evidence>
<dbReference type="PANTHER" id="PTHR43047:SF72">
    <property type="entry name" value="OSMOSENSING HISTIDINE PROTEIN KINASE SLN1"/>
    <property type="match status" value="1"/>
</dbReference>
<evidence type="ECO:0000256" key="9">
    <source>
        <dbReference type="SAM" id="Coils"/>
    </source>
</evidence>
<dbReference type="CDD" id="cd06225">
    <property type="entry name" value="HAMP"/>
    <property type="match status" value="1"/>
</dbReference>
<dbReference type="InterPro" id="IPR036890">
    <property type="entry name" value="HATPase_C_sf"/>
</dbReference>
<sequence length="514" mass="58548">MRLVWRQMLGILVVVVVLCTTLTISFVGITNRTVYLNTWRQLSQNADSLINDDEIIFNKKTGQIVGIEKSQVDSKARMLIRQHVKFAIYDGKHALRYTNEPDYIPTISAKEWQTIKTGQAIQKRANVAKTTKKVTIKQTTPHSPKDEKLVAPPEMTTVIKPYFYKGKLVAAVAIGTFTSTMRENMNQIINDLLISFLIAVLVALVISFFVSRSLTRRIDAMNKATRQVARGDYNIHLENRQKDELDELSHNFNVMARSLQESQEEIKEQEERRQQFLANAAHEMRTPLTTINGILEGLAYDVIPEDEKKHSIELMQRDTKRLIRLVNDNLNYEKIRTNQISLNRKVFDAGAVITNLRDQLTKKAAAKDNQLVVTAPPELRVYADYDRFVQILFNIIQNAIQFTDHGTITIGGRLVSHGTEFTVQDTGIGMTDEQVAHIWERFYKADRSRMSTKYGESGIGMAIVHQLVKLHGGKIRVTSRLNHGTTFTLFFPDRQSAPHTGVKKNHENGNESDK</sequence>
<dbReference type="Pfam" id="PF00672">
    <property type="entry name" value="HAMP"/>
    <property type="match status" value="1"/>
</dbReference>
<dbReference type="Gene3D" id="6.10.340.10">
    <property type="match status" value="1"/>
</dbReference>
<evidence type="ECO:0000256" key="10">
    <source>
        <dbReference type="SAM" id="Phobius"/>
    </source>
</evidence>
<keyword evidence="9" id="KW-0175">Coiled coil</keyword>
<evidence type="ECO:0000256" key="7">
    <source>
        <dbReference type="ARBA" id="ARBA00023012"/>
    </source>
</evidence>
<proteinExistence type="predicted"/>
<keyword evidence="5" id="KW-0808">Transferase</keyword>
<dbReference type="Gene3D" id="1.10.287.130">
    <property type="match status" value="1"/>
</dbReference>
<keyword evidence="8 10" id="KW-0472">Membrane</keyword>
<dbReference type="GO" id="GO:0005886">
    <property type="term" value="C:plasma membrane"/>
    <property type="evidence" value="ECO:0007669"/>
    <property type="project" value="TreeGrafter"/>
</dbReference>
<evidence type="ECO:0000256" key="1">
    <source>
        <dbReference type="ARBA" id="ARBA00000085"/>
    </source>
</evidence>
<dbReference type="InterPro" id="IPR003660">
    <property type="entry name" value="HAMP_dom"/>
</dbReference>
<dbReference type="PROSITE" id="PS50885">
    <property type="entry name" value="HAMP"/>
    <property type="match status" value="1"/>
</dbReference>
<dbReference type="EC" id="2.7.13.3" evidence="3"/>
<dbReference type="SMART" id="SM00387">
    <property type="entry name" value="HATPase_c"/>
    <property type="match status" value="1"/>
</dbReference>
<keyword evidence="10" id="KW-0812">Transmembrane</keyword>
<keyword evidence="7" id="KW-0902">Two-component regulatory system</keyword>
<dbReference type="PRINTS" id="PR00344">
    <property type="entry name" value="BCTRLSENSOR"/>
</dbReference>
<dbReference type="FunFam" id="1.10.287.130:FF:000001">
    <property type="entry name" value="Two-component sensor histidine kinase"/>
    <property type="match status" value="1"/>
</dbReference>
<dbReference type="InterPro" id="IPR003594">
    <property type="entry name" value="HATPase_dom"/>
</dbReference>
<dbReference type="Gene3D" id="3.30.565.10">
    <property type="entry name" value="Histidine kinase-like ATPase, C-terminal domain"/>
    <property type="match status" value="1"/>
</dbReference>
<dbReference type="CDD" id="cd00082">
    <property type="entry name" value="HisKA"/>
    <property type="match status" value="1"/>
</dbReference>
<dbReference type="InterPro" id="IPR036097">
    <property type="entry name" value="HisK_dim/P_sf"/>
</dbReference>
<feature type="transmembrane region" description="Helical" evidence="10">
    <location>
        <begin position="192"/>
        <end position="211"/>
    </location>
</feature>
<dbReference type="AlphaFoldDB" id="A0A0R1UCX6"/>
<evidence type="ECO:0000259" key="11">
    <source>
        <dbReference type="PROSITE" id="PS50109"/>
    </source>
</evidence>
<dbReference type="SMART" id="SM00304">
    <property type="entry name" value="HAMP"/>
    <property type="match status" value="1"/>
</dbReference>
<keyword evidence="6 13" id="KW-0418">Kinase</keyword>
<evidence type="ECO:0000256" key="3">
    <source>
        <dbReference type="ARBA" id="ARBA00012438"/>
    </source>
</evidence>
<evidence type="ECO:0000256" key="8">
    <source>
        <dbReference type="ARBA" id="ARBA00023136"/>
    </source>
</evidence>
<dbReference type="InterPro" id="IPR005467">
    <property type="entry name" value="His_kinase_dom"/>
</dbReference>
<dbReference type="SMART" id="SM00388">
    <property type="entry name" value="HisKA"/>
    <property type="match status" value="1"/>
</dbReference>
<dbReference type="SUPFAM" id="SSF158472">
    <property type="entry name" value="HAMP domain-like"/>
    <property type="match status" value="1"/>
</dbReference>
<evidence type="ECO:0000256" key="2">
    <source>
        <dbReference type="ARBA" id="ARBA00004370"/>
    </source>
</evidence>
<keyword evidence="4" id="KW-0597">Phosphoprotein</keyword>
<dbReference type="GO" id="GO:0000155">
    <property type="term" value="F:phosphorelay sensor kinase activity"/>
    <property type="evidence" value="ECO:0007669"/>
    <property type="project" value="InterPro"/>
</dbReference>
<dbReference type="RefSeq" id="WP_056955238.1">
    <property type="nucleotide sequence ID" value="NZ_AZFK01000076.1"/>
</dbReference>
<dbReference type="Pfam" id="PF02518">
    <property type="entry name" value="HATPase_c"/>
    <property type="match status" value="1"/>
</dbReference>
<dbReference type="PATRIC" id="fig|1423760.3.peg.125"/>
<evidence type="ECO:0000256" key="4">
    <source>
        <dbReference type="ARBA" id="ARBA00022553"/>
    </source>
</evidence>
<keyword evidence="10" id="KW-1133">Transmembrane helix</keyword>
<dbReference type="FunFam" id="3.30.565.10:FF:000006">
    <property type="entry name" value="Sensor histidine kinase WalK"/>
    <property type="match status" value="1"/>
</dbReference>
<evidence type="ECO:0000256" key="6">
    <source>
        <dbReference type="ARBA" id="ARBA00022777"/>
    </source>
</evidence>
<comment type="subcellular location">
    <subcellularLocation>
        <location evidence="2">Membrane</location>
    </subcellularLocation>
</comment>
<evidence type="ECO:0000313" key="14">
    <source>
        <dbReference type="Proteomes" id="UP000050816"/>
    </source>
</evidence>
<dbReference type="Proteomes" id="UP000050816">
    <property type="component" value="Unassembled WGS sequence"/>
</dbReference>
<reference evidence="13 14" key="1">
    <citation type="journal article" date="2015" name="Genome Announc.">
        <title>Expanding the biotechnology potential of lactobacilli through comparative genomics of 213 strains and associated genera.</title>
        <authorList>
            <person name="Sun Z."/>
            <person name="Harris H.M."/>
            <person name="McCann A."/>
            <person name="Guo C."/>
            <person name="Argimon S."/>
            <person name="Zhang W."/>
            <person name="Yang X."/>
            <person name="Jeffery I.B."/>
            <person name="Cooney J.C."/>
            <person name="Kagawa T.F."/>
            <person name="Liu W."/>
            <person name="Song Y."/>
            <person name="Salvetti E."/>
            <person name="Wrobel A."/>
            <person name="Rasinkangas P."/>
            <person name="Parkhill J."/>
            <person name="Rea M.C."/>
            <person name="O'Sullivan O."/>
            <person name="Ritari J."/>
            <person name="Douillard F.P."/>
            <person name="Paul Ross R."/>
            <person name="Yang R."/>
            <person name="Briner A.E."/>
            <person name="Felis G.E."/>
            <person name="de Vos W.M."/>
            <person name="Barrangou R."/>
            <person name="Klaenhammer T.R."/>
            <person name="Caufield P.W."/>
            <person name="Cui Y."/>
            <person name="Zhang H."/>
            <person name="O'Toole P.W."/>
        </authorList>
    </citation>
    <scope>NUCLEOTIDE SEQUENCE [LARGE SCALE GENOMIC DNA]</scope>
    <source>
        <strain evidence="13 14">DSM 15946</strain>
    </source>
</reference>
<protein>
    <recommendedName>
        <fullName evidence="3">histidine kinase</fullName>
        <ecNumber evidence="3">2.7.13.3</ecNumber>
    </recommendedName>
</protein>
<dbReference type="PANTHER" id="PTHR43047">
    <property type="entry name" value="TWO-COMPONENT HISTIDINE PROTEIN KINASE"/>
    <property type="match status" value="1"/>
</dbReference>
<accession>A0A0R1UCX6</accession>
<comment type="caution">
    <text evidence="13">The sequence shown here is derived from an EMBL/GenBank/DDBJ whole genome shotgun (WGS) entry which is preliminary data.</text>
</comment>
<dbReference type="InterPro" id="IPR004358">
    <property type="entry name" value="Sig_transdc_His_kin-like_C"/>
</dbReference>